<reference evidence="3" key="1">
    <citation type="journal article" date="2019" name="Toxins">
        <title>Detection of Abrin-Like and Prepropulchellin-Like Toxin Genes and Transcripts Using Whole Genome Sequencing and Full-Length Transcript Sequencing of Abrus precatorius.</title>
        <authorList>
            <person name="Hovde B.T."/>
            <person name="Daligault H.E."/>
            <person name="Hanschen E.R."/>
            <person name="Kunde Y.A."/>
            <person name="Johnson M.B."/>
            <person name="Starkenburg S.R."/>
            <person name="Johnson S.L."/>
        </authorList>
    </citation>
    <scope>NUCLEOTIDE SEQUENCE [LARGE SCALE GENOMIC DNA]</scope>
</reference>
<proteinExistence type="predicted"/>
<dbReference type="Proteomes" id="UP000694853">
    <property type="component" value="Unplaced"/>
</dbReference>
<dbReference type="Gene3D" id="3.10.20.90">
    <property type="entry name" value="Phosphatidylinositol 3-kinase Catalytic Subunit, Chain A, domain 1"/>
    <property type="match status" value="2"/>
</dbReference>
<dbReference type="RefSeq" id="XP_027364742.1">
    <property type="nucleotide sequence ID" value="XM_027508941.1"/>
</dbReference>
<gene>
    <name evidence="4" type="primary">LOC113871846</name>
</gene>
<dbReference type="InterPro" id="IPR019956">
    <property type="entry name" value="Ubiquitin_dom"/>
</dbReference>
<dbReference type="InterPro" id="IPR019954">
    <property type="entry name" value="Ubiquitin_CS"/>
</dbReference>
<dbReference type="GO" id="GO:0043161">
    <property type="term" value="P:proteasome-mediated ubiquitin-dependent protein catabolic process"/>
    <property type="evidence" value="ECO:0007669"/>
    <property type="project" value="TreeGrafter"/>
</dbReference>
<keyword evidence="3" id="KW-1185">Reference proteome</keyword>
<dbReference type="SMART" id="SM00213">
    <property type="entry name" value="UBQ"/>
    <property type="match status" value="2"/>
</dbReference>
<dbReference type="InterPro" id="IPR000626">
    <property type="entry name" value="Ubiquitin-like_dom"/>
</dbReference>
<dbReference type="SUPFAM" id="SSF54236">
    <property type="entry name" value="Ubiquitin-like"/>
    <property type="match status" value="2"/>
</dbReference>
<protein>
    <submittedName>
        <fullName evidence="4">UV excision repair protein RAD23 homolog B-like</fullName>
    </submittedName>
</protein>
<dbReference type="Pfam" id="PF00240">
    <property type="entry name" value="ubiquitin"/>
    <property type="match status" value="2"/>
</dbReference>
<dbReference type="PROSITE" id="PS00299">
    <property type="entry name" value="UBIQUITIN_1"/>
    <property type="match status" value="1"/>
</dbReference>
<evidence type="ECO:0000259" key="2">
    <source>
        <dbReference type="PROSITE" id="PS50053"/>
    </source>
</evidence>
<dbReference type="GeneID" id="113871846"/>
<dbReference type="GO" id="GO:0031593">
    <property type="term" value="F:polyubiquitin modification-dependent protein binding"/>
    <property type="evidence" value="ECO:0007669"/>
    <property type="project" value="TreeGrafter"/>
</dbReference>
<dbReference type="GO" id="GO:0070628">
    <property type="term" value="F:proteasome binding"/>
    <property type="evidence" value="ECO:0007669"/>
    <property type="project" value="TreeGrafter"/>
</dbReference>
<dbReference type="GO" id="GO:0005654">
    <property type="term" value="C:nucleoplasm"/>
    <property type="evidence" value="ECO:0007669"/>
    <property type="project" value="TreeGrafter"/>
</dbReference>
<dbReference type="CDD" id="cd17039">
    <property type="entry name" value="Ubl_ubiquitin_like"/>
    <property type="match status" value="2"/>
</dbReference>
<dbReference type="GO" id="GO:0005829">
    <property type="term" value="C:cytosol"/>
    <property type="evidence" value="ECO:0007669"/>
    <property type="project" value="TreeGrafter"/>
</dbReference>
<evidence type="ECO:0000313" key="4">
    <source>
        <dbReference type="RefSeq" id="XP_027364742.1"/>
    </source>
</evidence>
<dbReference type="FunFam" id="3.10.20.90:FF:000341">
    <property type="entry name" value="Ubiquitin-like superfamily protein"/>
    <property type="match status" value="1"/>
</dbReference>
<evidence type="ECO:0000256" key="1">
    <source>
        <dbReference type="SAM" id="MobiDB-lite"/>
    </source>
</evidence>
<feature type="domain" description="Ubiquitin-like" evidence="2">
    <location>
        <begin position="1"/>
        <end position="76"/>
    </location>
</feature>
<dbReference type="OrthoDB" id="428577at2759"/>
<feature type="region of interest" description="Disordered" evidence="1">
    <location>
        <begin position="73"/>
        <end position="146"/>
    </location>
</feature>
<dbReference type="PRINTS" id="PR00348">
    <property type="entry name" value="UBIQUITIN"/>
</dbReference>
<sequence length="336" mass="37596">MDVTFVLEGEKTFSIEVGFYDSFQEVKEKVEKYKGIPVSKQALLFNGQLLQDHDQIIASDIHQDSPIQLLVAADSDNLPPSPTVTPLTPTPPSSPMLPPPLSPTPPPLSPLLSATSPIPLAPPSPTSSTLRPPQSPPKPPSTTVTFTVKNGEYSNAKPFCMEMDLIDTVQELKNRIARMRKCRKIKRSEMMLWSDSGEELLDHQLLRDCGISKFSTIYVRKKQLPEPEPTFPMLAAHVSGDGAKMLTVMVLPKNGTEKIPIQVNAIENTVGDLRDVLERYYRNVVPPSGAYFFTYKNCVMSETHSFNWYRVSDGDTIQIAHEYVEDDKQKKPKRKT</sequence>
<dbReference type="PANTHER" id="PTHR10621">
    <property type="entry name" value="UV EXCISION REPAIR PROTEIN RAD23"/>
    <property type="match status" value="1"/>
</dbReference>
<dbReference type="AlphaFoldDB" id="A0A8B8MAA6"/>
<dbReference type="PANTHER" id="PTHR10621:SF38">
    <property type="entry name" value="UBIQUITIN DOMAIN-CONTAINING PROTEIN 7SL RNA1-RELATED"/>
    <property type="match status" value="1"/>
</dbReference>
<evidence type="ECO:0000313" key="3">
    <source>
        <dbReference type="Proteomes" id="UP000694853"/>
    </source>
</evidence>
<feature type="domain" description="Ubiquitin-like" evidence="2">
    <location>
        <begin position="144"/>
        <end position="223"/>
    </location>
</feature>
<dbReference type="InterPro" id="IPR029071">
    <property type="entry name" value="Ubiquitin-like_domsf"/>
</dbReference>
<reference evidence="4" key="2">
    <citation type="submission" date="2025-08" db="UniProtKB">
        <authorList>
            <consortium name="RefSeq"/>
        </authorList>
    </citation>
    <scope>IDENTIFICATION</scope>
    <source>
        <tissue evidence="4">Young leaves</tissue>
    </source>
</reference>
<dbReference type="PROSITE" id="PS50053">
    <property type="entry name" value="UBIQUITIN_2"/>
    <property type="match status" value="2"/>
</dbReference>
<dbReference type="KEGG" id="aprc:113871846"/>
<dbReference type="GO" id="GO:0043130">
    <property type="term" value="F:ubiquitin binding"/>
    <property type="evidence" value="ECO:0007669"/>
    <property type="project" value="TreeGrafter"/>
</dbReference>
<organism evidence="3 4">
    <name type="scientific">Abrus precatorius</name>
    <name type="common">Indian licorice</name>
    <name type="synonym">Glycine abrus</name>
    <dbReference type="NCBI Taxonomy" id="3816"/>
    <lineage>
        <taxon>Eukaryota</taxon>
        <taxon>Viridiplantae</taxon>
        <taxon>Streptophyta</taxon>
        <taxon>Embryophyta</taxon>
        <taxon>Tracheophyta</taxon>
        <taxon>Spermatophyta</taxon>
        <taxon>Magnoliopsida</taxon>
        <taxon>eudicotyledons</taxon>
        <taxon>Gunneridae</taxon>
        <taxon>Pentapetalae</taxon>
        <taxon>rosids</taxon>
        <taxon>fabids</taxon>
        <taxon>Fabales</taxon>
        <taxon>Fabaceae</taxon>
        <taxon>Papilionoideae</taxon>
        <taxon>50 kb inversion clade</taxon>
        <taxon>NPAAA clade</taxon>
        <taxon>indigoferoid/millettioid clade</taxon>
        <taxon>Abreae</taxon>
        <taxon>Abrus</taxon>
    </lineage>
</organism>
<feature type="compositionally biased region" description="Pro residues" evidence="1">
    <location>
        <begin position="79"/>
        <end position="109"/>
    </location>
</feature>
<name>A0A8B8MAA6_ABRPR</name>
<accession>A0A8B8MAA6</accession>